<dbReference type="PATRIC" id="fig|1265738.3.peg.6165"/>
<sequence>MDPENAGRKGWVFKGRQTAFTAKHASKTLHRLYADRDAKYAALRNIVDCPSKNSTPAAGPVFAV</sequence>
<gene>
    <name evidence="1" type="ORF">RMSM_06190</name>
</gene>
<comment type="caution">
    <text evidence="1">The sequence shown here is derived from an EMBL/GenBank/DDBJ whole genome shotgun (WGS) entry which is preliminary data.</text>
</comment>
<name>M5RBY0_9BACT</name>
<reference evidence="1 2" key="1">
    <citation type="journal article" date="2013" name="Mar. Genomics">
        <title>Expression of sulfatases in Rhodopirellula baltica and the diversity of sulfatases in the genus Rhodopirellula.</title>
        <authorList>
            <person name="Wegner C.E."/>
            <person name="Richter-Heitmann T."/>
            <person name="Klindworth A."/>
            <person name="Klockow C."/>
            <person name="Richter M."/>
            <person name="Achstetter T."/>
            <person name="Glockner F.O."/>
            <person name="Harder J."/>
        </authorList>
    </citation>
    <scope>NUCLEOTIDE SEQUENCE [LARGE SCALE GENOMIC DNA]</scope>
    <source>
        <strain evidence="1 2">SM1</strain>
    </source>
</reference>
<keyword evidence="2" id="KW-1185">Reference proteome</keyword>
<protein>
    <submittedName>
        <fullName evidence="1">Uncharacterized protein</fullName>
    </submittedName>
</protein>
<proteinExistence type="predicted"/>
<evidence type="ECO:0000313" key="1">
    <source>
        <dbReference type="EMBL" id="EMI16885.1"/>
    </source>
</evidence>
<dbReference type="AlphaFoldDB" id="M5RBY0"/>
<organism evidence="1 2">
    <name type="scientific">Rhodopirellula maiorica SM1</name>
    <dbReference type="NCBI Taxonomy" id="1265738"/>
    <lineage>
        <taxon>Bacteria</taxon>
        <taxon>Pseudomonadati</taxon>
        <taxon>Planctomycetota</taxon>
        <taxon>Planctomycetia</taxon>
        <taxon>Pirellulales</taxon>
        <taxon>Pirellulaceae</taxon>
        <taxon>Novipirellula</taxon>
    </lineage>
</organism>
<evidence type="ECO:0000313" key="2">
    <source>
        <dbReference type="Proteomes" id="UP000011991"/>
    </source>
</evidence>
<dbReference type="Proteomes" id="UP000011991">
    <property type="component" value="Unassembled WGS sequence"/>
</dbReference>
<dbReference type="EMBL" id="ANOG01000897">
    <property type="protein sequence ID" value="EMI16885.1"/>
    <property type="molecule type" value="Genomic_DNA"/>
</dbReference>
<accession>M5RBY0</accession>